<evidence type="ECO:0000256" key="3">
    <source>
        <dbReference type="ARBA" id="ARBA00022692"/>
    </source>
</evidence>
<dbReference type="SUPFAM" id="SSF53474">
    <property type="entry name" value="alpha/beta-Hydrolases"/>
    <property type="match status" value="1"/>
</dbReference>
<evidence type="ECO:0000313" key="8">
    <source>
        <dbReference type="EMBL" id="KAF2310050.1"/>
    </source>
</evidence>
<reference evidence="8 9" key="1">
    <citation type="journal article" date="2020" name="Mol. Plant">
        <title>The Chromosome-Based Rubber Tree Genome Provides New Insights into Spurge Genome Evolution and Rubber Biosynthesis.</title>
        <authorList>
            <person name="Liu J."/>
            <person name="Shi C."/>
            <person name="Shi C.C."/>
            <person name="Li W."/>
            <person name="Zhang Q.J."/>
            <person name="Zhang Y."/>
            <person name="Li K."/>
            <person name="Lu H.F."/>
            <person name="Shi C."/>
            <person name="Zhu S.T."/>
            <person name="Xiao Z.Y."/>
            <person name="Nan H."/>
            <person name="Yue Y."/>
            <person name="Zhu X.G."/>
            <person name="Wu Y."/>
            <person name="Hong X.N."/>
            <person name="Fan G.Y."/>
            <person name="Tong Y."/>
            <person name="Zhang D."/>
            <person name="Mao C.L."/>
            <person name="Liu Y.L."/>
            <person name="Hao S.J."/>
            <person name="Liu W.Q."/>
            <person name="Lv M.Q."/>
            <person name="Zhang H.B."/>
            <person name="Liu Y."/>
            <person name="Hu-Tang G.R."/>
            <person name="Wang J.P."/>
            <person name="Wang J.H."/>
            <person name="Sun Y.H."/>
            <person name="Ni S.B."/>
            <person name="Chen W.B."/>
            <person name="Zhang X.C."/>
            <person name="Jiao Y.N."/>
            <person name="Eichler E.E."/>
            <person name="Li G.H."/>
            <person name="Liu X."/>
            <person name="Gao L.Z."/>
        </authorList>
    </citation>
    <scope>NUCLEOTIDE SEQUENCE [LARGE SCALE GENOMIC DNA]</scope>
    <source>
        <strain evidence="9">cv. GT1</strain>
        <tissue evidence="8">Leaf</tissue>
    </source>
</reference>
<sequence>METSILTPTHKYAAAALFALALHQSQIHQTRPSKPLQPLHEEPIGGVVSVGENISVSDDPQLWIHENSGLLLPVFRLLEVDDQAWDGLKETAEESDGTSSEKMDKEISLTNTVDATAQSALGLENSPVSSEETGRSQTSSKNTEHTFQDLQKEKIPSESGVGTSDKALEERKLLSYQRKVTVLYELLSACVVDNGESDDEKSIQLKKGYDARHRVALRLLATWLNIGWAEMEAMEIMISFSLMDLVRKECTEEDKNIIPETTLDKIKRGGVIAAAALTGGTLMAVTGAISGGLGALAPTLGGIVPVIGASGFAAAASATGSVAGSLAVAASFGAAGAGLTGSKMARRIGSIDEFEFKEMEENHSQGRLAVGIFISGLVFEDEDFIVPWKGHHDNLERYALQWESENLIALSTAIKDWLASKIAMQLMTEGAMLTVLSSLLTALALPAALLAATDLIDSKWAIAVDRADKAGKLLAEVLLKGLQGSRPVTLIGFSLGARVIFKCLQCLAETEGDHAGIVERVVLLGAPVSIKDEKWEDIVAGRIINVYSTNDWTLGVAFRANLLSQGLAGIQPVDILGIENVDVTQTIEGHASYVSKTKEILGQLELENYYPDFSNAQAKTHEEKNSGT</sequence>
<gene>
    <name evidence="8" type="ORF">GH714_006328</name>
</gene>
<name>A0A6A6M8P4_HEVBR</name>
<evidence type="ECO:0000313" key="9">
    <source>
        <dbReference type="Proteomes" id="UP000467840"/>
    </source>
</evidence>
<dbReference type="PANTHER" id="PTHR17920">
    <property type="entry name" value="TRANSMEMBRANE AND COILED-COIL DOMAIN-CONTAINING PROTEIN 4 TMCO4"/>
    <property type="match status" value="1"/>
</dbReference>
<dbReference type="GO" id="GO:0016020">
    <property type="term" value="C:membrane"/>
    <property type="evidence" value="ECO:0007669"/>
    <property type="project" value="UniProtKB-SubCell"/>
</dbReference>
<evidence type="ECO:0000256" key="7">
    <source>
        <dbReference type="SAM" id="Phobius"/>
    </source>
</evidence>
<evidence type="ECO:0008006" key="10">
    <source>
        <dbReference type="Google" id="ProtNLM"/>
    </source>
</evidence>
<keyword evidence="9" id="KW-1185">Reference proteome</keyword>
<dbReference type="InterPro" id="IPR007941">
    <property type="entry name" value="DUF726"/>
</dbReference>
<evidence type="ECO:0000256" key="5">
    <source>
        <dbReference type="ARBA" id="ARBA00023136"/>
    </source>
</evidence>
<protein>
    <recommendedName>
        <fullName evidence="10">DUF726 domain-containing protein</fullName>
    </recommendedName>
</protein>
<evidence type="ECO:0000256" key="2">
    <source>
        <dbReference type="ARBA" id="ARBA00009824"/>
    </source>
</evidence>
<evidence type="ECO:0000256" key="6">
    <source>
        <dbReference type="SAM" id="MobiDB-lite"/>
    </source>
</evidence>
<feature type="compositionally biased region" description="Polar residues" evidence="6">
    <location>
        <begin position="126"/>
        <end position="141"/>
    </location>
</feature>
<comment type="caution">
    <text evidence="8">The sequence shown here is derived from an EMBL/GenBank/DDBJ whole genome shotgun (WGS) entry which is preliminary data.</text>
</comment>
<feature type="region of interest" description="Disordered" evidence="6">
    <location>
        <begin position="118"/>
        <end position="163"/>
    </location>
</feature>
<dbReference type="Proteomes" id="UP000467840">
    <property type="component" value="Chromosome 14"/>
</dbReference>
<dbReference type="Pfam" id="PF05277">
    <property type="entry name" value="DUF726"/>
    <property type="match status" value="1"/>
</dbReference>
<dbReference type="AlphaFoldDB" id="A0A6A6M8P4"/>
<feature type="compositionally biased region" description="Basic and acidic residues" evidence="6">
    <location>
        <begin position="142"/>
        <end position="156"/>
    </location>
</feature>
<evidence type="ECO:0000256" key="1">
    <source>
        <dbReference type="ARBA" id="ARBA00004141"/>
    </source>
</evidence>
<feature type="transmembrane region" description="Helical" evidence="7">
    <location>
        <begin position="269"/>
        <end position="289"/>
    </location>
</feature>
<proteinExistence type="inferred from homology"/>
<evidence type="ECO:0000256" key="4">
    <source>
        <dbReference type="ARBA" id="ARBA00022989"/>
    </source>
</evidence>
<comment type="similarity">
    <text evidence="2">Belongs to the TMCO4 family.</text>
</comment>
<keyword evidence="4 7" id="KW-1133">Transmembrane helix</keyword>
<dbReference type="EMBL" id="JAAGAX010000006">
    <property type="protein sequence ID" value="KAF2310050.1"/>
    <property type="molecule type" value="Genomic_DNA"/>
</dbReference>
<keyword evidence="5 7" id="KW-0472">Membrane</keyword>
<feature type="transmembrane region" description="Helical" evidence="7">
    <location>
        <begin position="322"/>
        <end position="341"/>
    </location>
</feature>
<dbReference type="InterPro" id="IPR029058">
    <property type="entry name" value="AB_hydrolase_fold"/>
</dbReference>
<keyword evidence="3 7" id="KW-0812">Transmembrane</keyword>
<dbReference type="PANTHER" id="PTHR17920:SF24">
    <property type="entry name" value="ALPHA_BETA HYDROLASE-RELATED"/>
    <property type="match status" value="1"/>
</dbReference>
<comment type="subcellular location">
    <subcellularLocation>
        <location evidence="1">Membrane</location>
        <topology evidence="1">Multi-pass membrane protein</topology>
    </subcellularLocation>
</comment>
<organism evidence="8 9">
    <name type="scientific">Hevea brasiliensis</name>
    <name type="common">Para rubber tree</name>
    <name type="synonym">Siphonia brasiliensis</name>
    <dbReference type="NCBI Taxonomy" id="3981"/>
    <lineage>
        <taxon>Eukaryota</taxon>
        <taxon>Viridiplantae</taxon>
        <taxon>Streptophyta</taxon>
        <taxon>Embryophyta</taxon>
        <taxon>Tracheophyta</taxon>
        <taxon>Spermatophyta</taxon>
        <taxon>Magnoliopsida</taxon>
        <taxon>eudicotyledons</taxon>
        <taxon>Gunneridae</taxon>
        <taxon>Pentapetalae</taxon>
        <taxon>rosids</taxon>
        <taxon>fabids</taxon>
        <taxon>Malpighiales</taxon>
        <taxon>Euphorbiaceae</taxon>
        <taxon>Crotonoideae</taxon>
        <taxon>Micrandreae</taxon>
        <taxon>Hevea</taxon>
    </lineage>
</organism>
<accession>A0A6A6M8P4</accession>
<feature type="transmembrane region" description="Helical" evidence="7">
    <location>
        <begin position="431"/>
        <end position="452"/>
    </location>
</feature>